<dbReference type="SUPFAM" id="SSF55874">
    <property type="entry name" value="ATPase domain of HSP90 chaperone/DNA topoisomerase II/histidine kinase"/>
    <property type="match status" value="1"/>
</dbReference>
<evidence type="ECO:0000256" key="3">
    <source>
        <dbReference type="ARBA" id="ARBA00022553"/>
    </source>
</evidence>
<proteinExistence type="predicted"/>
<dbReference type="PANTHER" id="PTHR42878">
    <property type="entry name" value="TWO-COMPONENT HISTIDINE KINASE"/>
    <property type="match status" value="1"/>
</dbReference>
<dbReference type="InterPro" id="IPR050351">
    <property type="entry name" value="BphY/WalK/GraS-like"/>
</dbReference>
<evidence type="ECO:0000313" key="8">
    <source>
        <dbReference type="EMBL" id="MFK7001170.1"/>
    </source>
</evidence>
<keyword evidence="4" id="KW-0808">Transferase</keyword>
<keyword evidence="3" id="KW-0597">Phosphoprotein</keyword>
<dbReference type="InterPro" id="IPR003661">
    <property type="entry name" value="HisK_dim/P_dom"/>
</dbReference>
<reference evidence="8 9" key="1">
    <citation type="submission" date="2024-02" db="EMBL/GenBank/DDBJ databases">
        <title>Comparative Genomic Analysis of Flavobacterium Species Causing Columnaris Disease of Freshwater Fish in Thailand: Insights into Virulence and Resistance Mechanisms.</title>
        <authorList>
            <person name="Nguyen D."/>
            <person name="Chokmangmeepisarn P."/>
            <person name="Khianchaikhan K."/>
            <person name="Morishita M."/>
            <person name="Bunnoy A."/>
            <person name="Rodkhum C."/>
        </authorList>
    </citation>
    <scope>NUCLEOTIDE SEQUENCE [LARGE SCALE GENOMIC DNA]</scope>
    <source>
        <strain evidence="8 9">CNRT2201</strain>
    </source>
</reference>
<feature type="domain" description="Histidine kinase" evidence="7">
    <location>
        <begin position="136"/>
        <end position="345"/>
    </location>
</feature>
<dbReference type="PANTHER" id="PTHR42878:SF15">
    <property type="entry name" value="BACTERIOPHYTOCHROME"/>
    <property type="match status" value="1"/>
</dbReference>
<dbReference type="SUPFAM" id="SSF47384">
    <property type="entry name" value="Homodimeric domain of signal transducing histidine kinase"/>
    <property type="match status" value="1"/>
</dbReference>
<dbReference type="Proteomes" id="UP001621706">
    <property type="component" value="Unassembled WGS sequence"/>
</dbReference>
<keyword evidence="6" id="KW-0175">Coiled coil</keyword>
<keyword evidence="8" id="KW-0547">Nucleotide-binding</keyword>
<evidence type="ECO:0000256" key="2">
    <source>
        <dbReference type="ARBA" id="ARBA00012438"/>
    </source>
</evidence>
<dbReference type="InterPro" id="IPR003594">
    <property type="entry name" value="HATPase_dom"/>
</dbReference>
<dbReference type="InterPro" id="IPR004358">
    <property type="entry name" value="Sig_transdc_His_kin-like_C"/>
</dbReference>
<organism evidence="8 9">
    <name type="scientific">Flavobacterium oreochromis</name>
    <dbReference type="NCBI Taxonomy" id="2906078"/>
    <lineage>
        <taxon>Bacteria</taxon>
        <taxon>Pseudomonadati</taxon>
        <taxon>Bacteroidota</taxon>
        <taxon>Flavobacteriia</taxon>
        <taxon>Flavobacteriales</taxon>
        <taxon>Flavobacteriaceae</taxon>
        <taxon>Flavobacterium</taxon>
    </lineage>
</organism>
<feature type="coiled-coil region" evidence="6">
    <location>
        <begin position="59"/>
        <end position="140"/>
    </location>
</feature>
<evidence type="ECO:0000256" key="6">
    <source>
        <dbReference type="SAM" id="Coils"/>
    </source>
</evidence>
<evidence type="ECO:0000256" key="5">
    <source>
        <dbReference type="ARBA" id="ARBA00022777"/>
    </source>
</evidence>
<gene>
    <name evidence="8" type="ORF">V3I07_09705</name>
</gene>
<sequence>MNSLLSRQIDKYLKKEGTELLINQDFINAINDSYNNYDEQLKMSQRAMKISSDELYEANDKLRLETINLKEINKNLEEIINSMAIKSTLNEIENEKDLVEKLKKQTIEIISINKQREALLKDLEEQNQELNEYAHVVSHDLKAPLRNIHTLVSWFIEDNKDRIGDDCLNSLNSVLVNVEKMDLLIKGILEYSTIDKLETGDRLVDFNILCEEVLKTFHVSLNTKVHLSENLPKIYGNTIRFKQIFQNLIENALNSINKENGTIEIGYENKKEDHLFYVKDNGKGISPIYFDKIFNVFTKLESNNKSSGIGLSIVKKIVQFYNGTIWVESQENEGATFYFTLPKLYGKSK</sequence>
<keyword evidence="8" id="KW-0067">ATP-binding</keyword>
<comment type="caution">
    <text evidence="8">The sequence shown here is derived from an EMBL/GenBank/DDBJ whole genome shotgun (WGS) entry which is preliminary data.</text>
</comment>
<dbReference type="PRINTS" id="PR00344">
    <property type="entry name" value="BCTRLSENSOR"/>
</dbReference>
<dbReference type="CDD" id="cd00082">
    <property type="entry name" value="HisKA"/>
    <property type="match status" value="1"/>
</dbReference>
<dbReference type="Pfam" id="PF02518">
    <property type="entry name" value="HATPase_c"/>
    <property type="match status" value="1"/>
</dbReference>
<comment type="catalytic activity">
    <reaction evidence="1">
        <text>ATP + protein L-histidine = ADP + protein N-phospho-L-histidine.</text>
        <dbReference type="EC" id="2.7.13.3"/>
    </reaction>
</comment>
<keyword evidence="5" id="KW-0418">Kinase</keyword>
<name>A0ABW8P9E7_9FLAO</name>
<dbReference type="EMBL" id="JAZGZP010000013">
    <property type="protein sequence ID" value="MFK7001170.1"/>
    <property type="molecule type" value="Genomic_DNA"/>
</dbReference>
<dbReference type="GO" id="GO:0005524">
    <property type="term" value="F:ATP binding"/>
    <property type="evidence" value="ECO:0007669"/>
    <property type="project" value="UniProtKB-KW"/>
</dbReference>
<evidence type="ECO:0000313" key="9">
    <source>
        <dbReference type="Proteomes" id="UP001621706"/>
    </source>
</evidence>
<dbReference type="Gene3D" id="3.30.565.10">
    <property type="entry name" value="Histidine kinase-like ATPase, C-terminal domain"/>
    <property type="match status" value="1"/>
</dbReference>
<dbReference type="PROSITE" id="PS50109">
    <property type="entry name" value="HIS_KIN"/>
    <property type="match status" value="1"/>
</dbReference>
<evidence type="ECO:0000259" key="7">
    <source>
        <dbReference type="PROSITE" id="PS50109"/>
    </source>
</evidence>
<dbReference type="SMART" id="SM00387">
    <property type="entry name" value="HATPase_c"/>
    <property type="match status" value="1"/>
</dbReference>
<evidence type="ECO:0000256" key="1">
    <source>
        <dbReference type="ARBA" id="ARBA00000085"/>
    </source>
</evidence>
<dbReference type="Gene3D" id="1.10.287.130">
    <property type="match status" value="1"/>
</dbReference>
<keyword evidence="9" id="KW-1185">Reference proteome</keyword>
<dbReference type="InterPro" id="IPR036890">
    <property type="entry name" value="HATPase_C_sf"/>
</dbReference>
<evidence type="ECO:0000256" key="4">
    <source>
        <dbReference type="ARBA" id="ARBA00022679"/>
    </source>
</evidence>
<dbReference type="EC" id="2.7.13.3" evidence="2"/>
<accession>A0ABW8P9E7</accession>
<dbReference type="RefSeq" id="WP_088400623.1">
    <property type="nucleotide sequence ID" value="NZ_JAZGZP010000013.1"/>
</dbReference>
<dbReference type="InterPro" id="IPR036097">
    <property type="entry name" value="HisK_dim/P_sf"/>
</dbReference>
<dbReference type="InterPro" id="IPR005467">
    <property type="entry name" value="His_kinase_dom"/>
</dbReference>
<protein>
    <recommendedName>
        <fullName evidence="2">histidine kinase</fullName>
        <ecNumber evidence="2">2.7.13.3</ecNumber>
    </recommendedName>
</protein>